<keyword evidence="2" id="KW-0472">Membrane</keyword>
<feature type="compositionally biased region" description="Basic and acidic residues" evidence="1">
    <location>
        <begin position="111"/>
        <end position="121"/>
    </location>
</feature>
<proteinExistence type="predicted"/>
<evidence type="ECO:0000256" key="2">
    <source>
        <dbReference type="SAM" id="Phobius"/>
    </source>
</evidence>
<evidence type="ECO:0000313" key="3">
    <source>
        <dbReference type="EMBL" id="AGK84774.1"/>
    </source>
</evidence>
<gene>
    <name evidence="3" type="ORF">metaSSY_00200</name>
</gene>
<reference evidence="3" key="1">
    <citation type="journal article" date="2013" name="Appl. Environ. Microbiol.">
        <title>Functional screening of a metagenomic library reveals operons responsible for enhanced intestinal colonization by gut commensal microbes.</title>
        <authorList>
            <person name="Yoon M.Y."/>
            <person name="Lee K.M."/>
            <person name="Yoon Y."/>
            <person name="Go J."/>
            <person name="Park Y."/>
            <person name="Cho Y.J."/>
            <person name="Tannock G.W."/>
            <person name="Yoon S.S."/>
        </authorList>
    </citation>
    <scope>NUCLEOTIDE SEQUENCE</scope>
</reference>
<keyword evidence="2" id="KW-0812">Transmembrane</keyword>
<dbReference type="EMBL" id="KC595276">
    <property type="protein sequence ID" value="AGK84774.1"/>
    <property type="molecule type" value="Genomic_DNA"/>
</dbReference>
<evidence type="ECO:0008006" key="4">
    <source>
        <dbReference type="Google" id="ProtNLM"/>
    </source>
</evidence>
<feature type="region of interest" description="Disordered" evidence="1">
    <location>
        <begin position="102"/>
        <end position="141"/>
    </location>
</feature>
<protein>
    <recommendedName>
        <fullName evidence="4">Lipoprotein</fullName>
    </recommendedName>
</protein>
<name>R4JC21_9BACT</name>
<organism evidence="3">
    <name type="scientific">uncultured bacterium BAC10G6</name>
    <dbReference type="NCBI Taxonomy" id="1329522"/>
    <lineage>
        <taxon>Bacteria</taxon>
        <taxon>environmental samples</taxon>
    </lineage>
</organism>
<dbReference type="PROSITE" id="PS51257">
    <property type="entry name" value="PROKAR_LIPOPROTEIN"/>
    <property type="match status" value="1"/>
</dbReference>
<feature type="compositionally biased region" description="Basic and acidic residues" evidence="1">
    <location>
        <begin position="130"/>
        <end position="141"/>
    </location>
</feature>
<dbReference type="AlphaFoldDB" id="R4JC21"/>
<feature type="transmembrane region" description="Helical" evidence="2">
    <location>
        <begin position="149"/>
        <end position="170"/>
    </location>
</feature>
<keyword evidence="2" id="KW-1133">Transmembrane helix</keyword>
<evidence type="ECO:0000256" key="1">
    <source>
        <dbReference type="SAM" id="MobiDB-lite"/>
    </source>
</evidence>
<accession>R4JC21</accession>
<sequence length="174" mass="18832">MKRLTLIAAVGVVACLFSCRTQKTVTSTDRDSSLSYSDTTKTVADTIGHKQTTTDTTKTAAAYEGVGVIEFVEGGGKVSIDSAGNVTFEGVKNIKGQHKGSIAQNKGVTQKAEETAGHREQLNGVTADQSQREKRTEEKAPAQKWYETALARLGLGVCIAALMWLLFLYIKRKF</sequence>